<organism evidence="2">
    <name type="scientific">marine metagenome</name>
    <dbReference type="NCBI Taxonomy" id="408172"/>
    <lineage>
        <taxon>unclassified sequences</taxon>
        <taxon>metagenomes</taxon>
        <taxon>ecological metagenomes</taxon>
    </lineage>
</organism>
<proteinExistence type="predicted"/>
<dbReference type="EMBL" id="UINC01163626">
    <property type="protein sequence ID" value="SVD64037.1"/>
    <property type="molecule type" value="Genomic_DNA"/>
</dbReference>
<accession>A0A382WYQ0</accession>
<evidence type="ECO:0000259" key="1">
    <source>
        <dbReference type="Pfam" id="PF13393"/>
    </source>
</evidence>
<feature type="non-terminal residue" evidence="2">
    <location>
        <position position="1"/>
    </location>
</feature>
<dbReference type="AlphaFoldDB" id="A0A382WYQ0"/>
<reference evidence="2" key="1">
    <citation type="submission" date="2018-05" db="EMBL/GenBank/DDBJ databases">
        <authorList>
            <person name="Lanie J.A."/>
            <person name="Ng W.-L."/>
            <person name="Kazmierczak K.M."/>
            <person name="Andrzejewski T.M."/>
            <person name="Davidsen T.M."/>
            <person name="Wayne K.J."/>
            <person name="Tettelin H."/>
            <person name="Glass J.I."/>
            <person name="Rusch D."/>
            <person name="Podicherti R."/>
            <person name="Tsui H.-C.T."/>
            <person name="Winkler M.E."/>
        </authorList>
    </citation>
    <scope>NUCLEOTIDE SEQUENCE</scope>
</reference>
<evidence type="ECO:0000313" key="2">
    <source>
        <dbReference type="EMBL" id="SVD64037.1"/>
    </source>
</evidence>
<dbReference type="InterPro" id="IPR045864">
    <property type="entry name" value="aa-tRNA-synth_II/BPL/LPL"/>
</dbReference>
<gene>
    <name evidence="2" type="ORF">METZ01_LOCUS416891</name>
</gene>
<dbReference type="InterPro" id="IPR041715">
    <property type="entry name" value="HisRS-like_core"/>
</dbReference>
<protein>
    <recommendedName>
        <fullName evidence="1">Class II Histidinyl-tRNA synthetase (HisRS)-like catalytic core domain-containing protein</fullName>
    </recommendedName>
</protein>
<dbReference type="Pfam" id="PF13393">
    <property type="entry name" value="tRNA-synt_His"/>
    <property type="match status" value="1"/>
</dbReference>
<name>A0A382WYQ0_9ZZZZ</name>
<sequence>VIETKYIRDENLKKYLFTFRDDKANKTYALRPDLSLMSLIQFSKSKNTKKSKISYSGESYRKNKTINSQIGWEIYNSKKQSDEYEVIKNSIEVYKKITKKKGYLRIGNLELFSSVVNQLQLPTRWKQRIVDQMYDKKYFYEILKRLETNKDLD</sequence>
<feature type="domain" description="Class II Histidinyl-tRNA synthetase (HisRS)-like catalytic core" evidence="1">
    <location>
        <begin position="10"/>
        <end position="138"/>
    </location>
</feature>
<feature type="non-terminal residue" evidence="2">
    <location>
        <position position="153"/>
    </location>
</feature>
<dbReference type="Gene3D" id="3.30.930.10">
    <property type="entry name" value="Bira Bifunctional Protein, Domain 2"/>
    <property type="match status" value="1"/>
</dbReference>
<dbReference type="SUPFAM" id="SSF55681">
    <property type="entry name" value="Class II aaRS and biotin synthetases"/>
    <property type="match status" value="1"/>
</dbReference>